<keyword evidence="2" id="KW-1185">Reference proteome</keyword>
<accession>A0A5J6T3X7</accession>
<reference evidence="1 2" key="1">
    <citation type="submission" date="2019-08" db="EMBL/GenBank/DDBJ databases">
        <authorList>
            <person name="Birge L.R."/>
            <person name="Bivans L.D."/>
            <person name="Blakestad S.M."/>
            <person name="Chesley E.K."/>
            <person name="Frank J.E."/>
            <person name="Hoagland S."/>
            <person name="Hultquist J."/>
            <person name="Lee N.R."/>
            <person name="Pena P.B."/>
            <person name="Ramsey E.P."/>
            <person name="Chia C."/>
            <person name="Gurney S.M.R."/>
            <person name="Garlena R.A."/>
            <person name="Russell D.A."/>
            <person name="Pope W.H."/>
            <person name="Jacobs-Sera D."/>
            <person name="Hatfull G.F."/>
        </authorList>
    </citation>
    <scope>NUCLEOTIDE SEQUENCE [LARGE SCALE GENOMIC DNA]</scope>
</reference>
<organism evidence="1 2">
    <name type="scientific">Gordonia phage Gibbous</name>
    <dbReference type="NCBI Taxonomy" id="2652405"/>
    <lineage>
        <taxon>Viruses</taxon>
        <taxon>Duplodnaviria</taxon>
        <taxon>Heunggongvirae</taxon>
        <taxon>Uroviricota</taxon>
        <taxon>Caudoviricetes</taxon>
        <taxon>Aziravirus</taxon>
        <taxon>Aziravirus gibbous</taxon>
    </lineage>
</organism>
<dbReference type="Proteomes" id="UP000326272">
    <property type="component" value="Segment"/>
</dbReference>
<name>A0A5J6T3X7_9CAUD</name>
<dbReference type="KEGG" id="vg:80559325"/>
<dbReference type="RefSeq" id="YP_010842533.1">
    <property type="nucleotide sequence ID" value="NC_079141.1"/>
</dbReference>
<sequence length="68" mass="7650">MSDTVNRDIQVWVAGNLIVSGDIDLPFITELDEKGQIKVTMVEVLPTLADRLRMIAGMLDEEYQKGKE</sequence>
<gene>
    <name evidence="1" type="primary">63</name>
    <name evidence="1" type="ORF">SEA_GIBBOUS_63</name>
</gene>
<proteinExistence type="predicted"/>
<dbReference type="GeneID" id="80559325"/>
<evidence type="ECO:0000313" key="1">
    <source>
        <dbReference type="EMBL" id="QFG05139.1"/>
    </source>
</evidence>
<dbReference type="EMBL" id="MN310549">
    <property type="protein sequence ID" value="QFG05139.1"/>
    <property type="molecule type" value="Genomic_DNA"/>
</dbReference>
<protein>
    <submittedName>
        <fullName evidence="1">Uncharacterized protein</fullName>
    </submittedName>
</protein>
<evidence type="ECO:0000313" key="2">
    <source>
        <dbReference type="Proteomes" id="UP000326272"/>
    </source>
</evidence>